<reference evidence="1 2" key="1">
    <citation type="submission" date="2024-02" db="EMBL/GenBank/DDBJ databases">
        <title>Herpetosiphon gulosus NBRC 112829.</title>
        <authorList>
            <person name="Ichikawa N."/>
            <person name="Katano-Makiyama Y."/>
            <person name="Hidaka K."/>
        </authorList>
    </citation>
    <scope>NUCLEOTIDE SEQUENCE [LARGE SCALE GENOMIC DNA]</scope>
    <source>
        <strain evidence="1 2">NBRC 112829</strain>
    </source>
</reference>
<proteinExistence type="predicted"/>
<dbReference type="Proteomes" id="UP001428290">
    <property type="component" value="Unassembled WGS sequence"/>
</dbReference>
<gene>
    <name evidence="1" type="ORF">Hgul01_01400</name>
</gene>
<evidence type="ECO:0000313" key="1">
    <source>
        <dbReference type="EMBL" id="GAA5527612.1"/>
    </source>
</evidence>
<name>A0ABP9WWM4_9CHLR</name>
<sequence>MTSPSAVLARIETITRVLQDVVQGLQGKPFHWGGGQREHWMPLLATMGFHLITKTQIAKQGYRLKRGAQPVGTVYYDAPLQRYADVYLRECQCVALTDSASADDSALDQQKTADE</sequence>
<dbReference type="EMBL" id="BAABRU010000004">
    <property type="protein sequence ID" value="GAA5527612.1"/>
    <property type="molecule type" value="Genomic_DNA"/>
</dbReference>
<organism evidence="1 2">
    <name type="scientific">Herpetosiphon gulosus</name>
    <dbReference type="NCBI Taxonomy" id="1973496"/>
    <lineage>
        <taxon>Bacteria</taxon>
        <taxon>Bacillati</taxon>
        <taxon>Chloroflexota</taxon>
        <taxon>Chloroflexia</taxon>
        <taxon>Herpetosiphonales</taxon>
        <taxon>Herpetosiphonaceae</taxon>
        <taxon>Herpetosiphon</taxon>
    </lineage>
</organism>
<comment type="caution">
    <text evidence="1">The sequence shown here is derived from an EMBL/GenBank/DDBJ whole genome shotgun (WGS) entry which is preliminary data.</text>
</comment>
<dbReference type="RefSeq" id="WP_345721237.1">
    <property type="nucleotide sequence ID" value="NZ_BAABRU010000004.1"/>
</dbReference>
<protein>
    <submittedName>
        <fullName evidence="1">Uncharacterized protein</fullName>
    </submittedName>
</protein>
<accession>A0ABP9WWM4</accession>
<keyword evidence="2" id="KW-1185">Reference proteome</keyword>
<evidence type="ECO:0000313" key="2">
    <source>
        <dbReference type="Proteomes" id="UP001428290"/>
    </source>
</evidence>